<gene>
    <name evidence="6" type="ordered locus">RLO149_c039720</name>
</gene>
<dbReference type="PRINTS" id="PR00039">
    <property type="entry name" value="HTHLYSR"/>
</dbReference>
<feature type="domain" description="HTH lysR-type" evidence="5">
    <location>
        <begin position="1"/>
        <end position="53"/>
    </location>
</feature>
<dbReference type="eggNOG" id="COG0583">
    <property type="taxonomic scope" value="Bacteria"/>
</dbReference>
<evidence type="ECO:0000313" key="7">
    <source>
        <dbReference type="Proteomes" id="UP000001353"/>
    </source>
</evidence>
<dbReference type="EMBL" id="CP002623">
    <property type="protein sequence ID" value="AEI95873.1"/>
    <property type="molecule type" value="Genomic_DNA"/>
</dbReference>
<dbReference type="InterPro" id="IPR058163">
    <property type="entry name" value="LysR-type_TF_proteobact-type"/>
</dbReference>
<evidence type="ECO:0000313" key="6">
    <source>
        <dbReference type="EMBL" id="AEI95873.1"/>
    </source>
</evidence>
<keyword evidence="7" id="KW-1185">Reference proteome</keyword>
<evidence type="ECO:0000256" key="1">
    <source>
        <dbReference type="ARBA" id="ARBA00009437"/>
    </source>
</evidence>
<dbReference type="SUPFAM" id="SSF53850">
    <property type="entry name" value="Periplasmic binding protein-like II"/>
    <property type="match status" value="1"/>
</dbReference>
<evidence type="ECO:0000256" key="3">
    <source>
        <dbReference type="ARBA" id="ARBA00023125"/>
    </source>
</evidence>
<dbReference type="SUPFAM" id="SSF46785">
    <property type="entry name" value="Winged helix' DNA-binding domain"/>
    <property type="match status" value="1"/>
</dbReference>
<dbReference type="Pfam" id="PF03466">
    <property type="entry name" value="LysR_substrate"/>
    <property type="match status" value="1"/>
</dbReference>
<comment type="similarity">
    <text evidence="1">Belongs to the LysR transcriptional regulatory family.</text>
</comment>
<dbReference type="GO" id="GO:0043565">
    <property type="term" value="F:sequence-specific DNA binding"/>
    <property type="evidence" value="ECO:0007669"/>
    <property type="project" value="TreeGrafter"/>
</dbReference>
<dbReference type="Gene3D" id="3.40.190.290">
    <property type="match status" value="1"/>
</dbReference>
<dbReference type="PANTHER" id="PTHR30537:SF3">
    <property type="entry name" value="TRANSCRIPTIONAL REGULATORY PROTEIN"/>
    <property type="match status" value="1"/>
</dbReference>
<dbReference type="GO" id="GO:0003700">
    <property type="term" value="F:DNA-binding transcription factor activity"/>
    <property type="evidence" value="ECO:0007669"/>
    <property type="project" value="InterPro"/>
</dbReference>
<sequence length="292" mass="31670">MRAFLATAEEGSFSGAARVLKTTQPTIGRQIGALEEALGVTLVERSVRGLTLTEAGRDLIDHTRTMGEAATLISMVADGKSQEVSGEVTVTGTDLLSAAILPGVLKPLRQTASGIRVRIHASSEMQNLTQREADIAIRHVRPDQPDLIARHLGDFRANLYAATDYLDRAGRPHTPRDVATLDFVGNADPERLMAPLHNMGVPVRAESFVMSSESGVVAWELVKAGYGVSMQPETLGEAEPGLEKVLSDFPSLEFPIWLVTHRELQTSRRIRIVFDLLARGLTDVAKRRGSGD</sequence>
<dbReference type="HOGENOM" id="CLU_039613_2_0_5"/>
<organism evidence="6 7">
    <name type="scientific">Roseobacter litoralis (strain ATCC 49566 / DSM 6996 / JCM 21268 / NBRC 15278 / OCh 149)</name>
    <dbReference type="NCBI Taxonomy" id="391595"/>
    <lineage>
        <taxon>Bacteria</taxon>
        <taxon>Pseudomonadati</taxon>
        <taxon>Pseudomonadota</taxon>
        <taxon>Alphaproteobacteria</taxon>
        <taxon>Rhodobacterales</taxon>
        <taxon>Roseobacteraceae</taxon>
        <taxon>Roseobacter</taxon>
    </lineage>
</organism>
<dbReference type="InterPro" id="IPR036388">
    <property type="entry name" value="WH-like_DNA-bd_sf"/>
</dbReference>
<dbReference type="Proteomes" id="UP000001353">
    <property type="component" value="Chromosome"/>
</dbReference>
<dbReference type="PROSITE" id="PS50931">
    <property type="entry name" value="HTH_LYSR"/>
    <property type="match status" value="1"/>
</dbReference>
<dbReference type="Pfam" id="PF00126">
    <property type="entry name" value="HTH_1"/>
    <property type="match status" value="1"/>
</dbReference>
<dbReference type="KEGG" id="rli:RLO149_c039720"/>
<accession>F7ZEH7</accession>
<keyword evidence="4" id="KW-0804">Transcription</keyword>
<keyword evidence="2" id="KW-0805">Transcription regulation</keyword>
<protein>
    <submittedName>
        <fullName evidence="6">HTH-type transcriptional regulator, LysR family</fullName>
    </submittedName>
</protein>
<dbReference type="GO" id="GO:0006351">
    <property type="term" value="P:DNA-templated transcription"/>
    <property type="evidence" value="ECO:0007669"/>
    <property type="project" value="TreeGrafter"/>
</dbReference>
<keyword evidence="3" id="KW-0238">DNA-binding</keyword>
<dbReference type="InterPro" id="IPR036390">
    <property type="entry name" value="WH_DNA-bd_sf"/>
</dbReference>
<reference evidence="6 7" key="1">
    <citation type="journal article" date="2011" name="BMC Genomics">
        <title>Comparative genome analysis and genome-guided physiological analysis of Roseobacter litoralis.</title>
        <authorList>
            <person name="Kalhoefer D."/>
            <person name="Thole S."/>
            <person name="Voget S."/>
            <person name="Lehmann R."/>
            <person name="Liesegang H."/>
            <person name="Wollher A."/>
            <person name="Daniel R."/>
            <person name="Simon M."/>
            <person name="Brinkhoff T."/>
        </authorList>
    </citation>
    <scope>NUCLEOTIDE SEQUENCE [LARGE SCALE GENOMIC DNA]</scope>
    <source>
        <strain evidence="7">ATCC 49566 / DSM 6996 / JCM 21268 / NBRC 15278 / OCh 149</strain>
    </source>
</reference>
<dbReference type="STRING" id="391595.RLO149_c039720"/>
<dbReference type="Gene3D" id="1.10.10.10">
    <property type="entry name" value="Winged helix-like DNA-binding domain superfamily/Winged helix DNA-binding domain"/>
    <property type="match status" value="1"/>
</dbReference>
<evidence type="ECO:0000259" key="5">
    <source>
        <dbReference type="PROSITE" id="PS50931"/>
    </source>
</evidence>
<evidence type="ECO:0000256" key="4">
    <source>
        <dbReference type="ARBA" id="ARBA00023163"/>
    </source>
</evidence>
<dbReference type="InterPro" id="IPR000847">
    <property type="entry name" value="LysR_HTH_N"/>
</dbReference>
<evidence type="ECO:0000256" key="2">
    <source>
        <dbReference type="ARBA" id="ARBA00023015"/>
    </source>
</evidence>
<proteinExistence type="inferred from homology"/>
<dbReference type="AlphaFoldDB" id="F7ZEH7"/>
<dbReference type="PANTHER" id="PTHR30537">
    <property type="entry name" value="HTH-TYPE TRANSCRIPTIONAL REGULATOR"/>
    <property type="match status" value="1"/>
</dbReference>
<dbReference type="FunFam" id="1.10.10.10:FF:000001">
    <property type="entry name" value="LysR family transcriptional regulator"/>
    <property type="match status" value="1"/>
</dbReference>
<dbReference type="InterPro" id="IPR005119">
    <property type="entry name" value="LysR_subst-bd"/>
</dbReference>
<name>F7ZEH7_ROSLO</name>